<name>A0A1I1WSN3_PSEOC</name>
<dbReference type="RefSeq" id="WP_093505432.1">
    <property type="nucleotide sequence ID" value="NZ_BSSG01000006.1"/>
</dbReference>
<dbReference type="AlphaFoldDB" id="A0A1I1WSN3"/>
<proteinExistence type="predicted"/>
<reference evidence="3" key="1">
    <citation type="submission" date="2016-10" db="EMBL/GenBank/DDBJ databases">
        <authorList>
            <person name="Varghese N."/>
            <person name="Submissions S."/>
        </authorList>
    </citation>
    <scope>NUCLEOTIDE SEQUENCE [LARGE SCALE GENOMIC DNA]</scope>
    <source>
        <strain evidence="3">JCM 2783</strain>
    </source>
</reference>
<dbReference type="Proteomes" id="UP000243950">
    <property type="component" value="Unassembled WGS sequence"/>
</dbReference>
<dbReference type="InterPro" id="IPR018581">
    <property type="entry name" value="T3SS_pilus_HrpA"/>
</dbReference>
<organism evidence="2 3">
    <name type="scientific">Pseudomonas straminea</name>
    <dbReference type="NCBI Taxonomy" id="47882"/>
    <lineage>
        <taxon>Bacteria</taxon>
        <taxon>Pseudomonadati</taxon>
        <taxon>Pseudomonadota</taxon>
        <taxon>Gammaproteobacteria</taxon>
        <taxon>Pseudomonadales</taxon>
        <taxon>Pseudomonadaceae</taxon>
        <taxon>Phytopseudomonas</taxon>
    </lineage>
</organism>
<dbReference type="EMBL" id="FOMO01000006">
    <property type="protein sequence ID" value="SFD98011.1"/>
    <property type="molecule type" value="Genomic_DNA"/>
</dbReference>
<dbReference type="Pfam" id="PF09589">
    <property type="entry name" value="HrpA_pilin"/>
    <property type="match status" value="1"/>
</dbReference>
<feature type="region of interest" description="Disordered" evidence="1">
    <location>
        <begin position="64"/>
        <end position="102"/>
    </location>
</feature>
<protein>
    <submittedName>
        <fullName evidence="2">HrpA pilus formation protein</fullName>
    </submittedName>
</protein>
<evidence type="ECO:0000256" key="1">
    <source>
        <dbReference type="SAM" id="MobiDB-lite"/>
    </source>
</evidence>
<accession>A0A1I1WSN3</accession>
<feature type="compositionally biased region" description="Polar residues" evidence="1">
    <location>
        <begin position="65"/>
        <end position="102"/>
    </location>
</feature>
<dbReference type="GO" id="GO:0005615">
    <property type="term" value="C:extracellular space"/>
    <property type="evidence" value="ECO:0007669"/>
    <property type="project" value="InterPro"/>
</dbReference>
<sequence length="102" mass="10802">MDPIKGVQNAYNTTAQYLGQTTARQDSANGLRDTSTDSAALDAIRSENKKNDAHSAELQKIQGEANRNVQSQNVASSINSAQQDASNKAISSSAQNAKGISY</sequence>
<keyword evidence="3" id="KW-1185">Reference proteome</keyword>
<evidence type="ECO:0000313" key="2">
    <source>
        <dbReference type="EMBL" id="SFD98011.1"/>
    </source>
</evidence>
<gene>
    <name evidence="2" type="ORF">SAMN05216372_106183</name>
</gene>
<evidence type="ECO:0000313" key="3">
    <source>
        <dbReference type="Proteomes" id="UP000243950"/>
    </source>
</evidence>